<name>A0A7T9DKQ1_9ARCH</name>
<keyword evidence="1" id="KW-0175">Coiled coil</keyword>
<proteinExistence type="predicted"/>
<dbReference type="Proteomes" id="UP000596004">
    <property type="component" value="Chromosome"/>
</dbReference>
<dbReference type="PANTHER" id="PTHR34293:SF1">
    <property type="entry name" value="HTH-TYPE TRANSCRIPTIONAL REGULATOR TRMBL2"/>
    <property type="match status" value="1"/>
</dbReference>
<protein>
    <recommendedName>
        <fullName evidence="2">Transcription regulator TrmB N-terminal domain-containing protein</fullName>
    </recommendedName>
</protein>
<feature type="coiled-coil region" evidence="1">
    <location>
        <begin position="76"/>
        <end position="103"/>
    </location>
</feature>
<dbReference type="AlphaFoldDB" id="A0A7T9DKQ1"/>
<dbReference type="PANTHER" id="PTHR34293">
    <property type="entry name" value="HTH-TYPE TRANSCRIPTIONAL REGULATOR TRMBL2"/>
    <property type="match status" value="1"/>
</dbReference>
<dbReference type="InterPro" id="IPR036388">
    <property type="entry name" value="WH-like_DNA-bd_sf"/>
</dbReference>
<organism evidence="3">
    <name type="scientific">Candidatus Iainarchaeum sp</name>
    <dbReference type="NCBI Taxonomy" id="3101447"/>
    <lineage>
        <taxon>Archaea</taxon>
        <taxon>Candidatus Iainarchaeota</taxon>
        <taxon>Candidatus Iainarchaeia</taxon>
        <taxon>Candidatus Iainarchaeales</taxon>
        <taxon>Candidatus Iainarchaeaceae</taxon>
        <taxon>Candidatus Iainarchaeum</taxon>
    </lineage>
</organism>
<dbReference type="Gene3D" id="1.10.10.10">
    <property type="entry name" value="Winged helix-like DNA-binding domain superfamily/Winged helix DNA-binding domain"/>
    <property type="match status" value="1"/>
</dbReference>
<dbReference type="SUPFAM" id="SSF46785">
    <property type="entry name" value="Winged helix' DNA-binding domain"/>
    <property type="match status" value="1"/>
</dbReference>
<sequence length="247" mass="28071">MNHDIIPLLGKMGLTEYEAKTLSTLFTLGEAEAPDVSRIAEVPKTRVYDVLEKLADQELVIRVFSRPKKYRALAPQEAFEKLVQRKNEELKTLHEEARSVGERMAAAATSPSDAEEKIMKVKSKTDFYKILAQEIEHAKSEVIGMTHIDSHHHVLHDALRKAGERNVHVKFAGTHHMGFKEAHSQLGKHIELRDKESGMHAYVIDGTKTILALSDFTKSKPEYHFAIFPENKEMAQTFIAQFAKNWN</sequence>
<accession>A0A7T9DKQ1</accession>
<evidence type="ECO:0000259" key="2">
    <source>
        <dbReference type="Pfam" id="PF01978"/>
    </source>
</evidence>
<dbReference type="InterPro" id="IPR051797">
    <property type="entry name" value="TrmB-like"/>
</dbReference>
<dbReference type="EMBL" id="CP064981">
    <property type="protein sequence ID" value="QQR93118.1"/>
    <property type="molecule type" value="Genomic_DNA"/>
</dbReference>
<feature type="domain" description="Transcription regulator TrmB N-terminal" evidence="2">
    <location>
        <begin position="10"/>
        <end position="75"/>
    </location>
</feature>
<evidence type="ECO:0000256" key="1">
    <source>
        <dbReference type="SAM" id="Coils"/>
    </source>
</evidence>
<reference evidence="3" key="1">
    <citation type="submission" date="2020-11" db="EMBL/GenBank/DDBJ databases">
        <title>Connecting structure to function with the recovery of over 1000 high-quality activated sludge metagenome-assembled genomes encoding full-length rRNA genes using long-read sequencing.</title>
        <authorList>
            <person name="Singleton C.M."/>
            <person name="Petriglieri F."/>
            <person name="Kristensen J.M."/>
            <person name="Kirkegaard R.H."/>
            <person name="Michaelsen T.Y."/>
            <person name="Andersen M.H."/>
            <person name="Karst S.M."/>
            <person name="Dueholm M.S."/>
            <person name="Nielsen P.H."/>
            <person name="Albertsen M."/>
        </authorList>
    </citation>
    <scope>NUCLEOTIDE SEQUENCE</scope>
    <source>
        <strain evidence="3">Fred_18-Q3-R57-64_BAT3C.431</strain>
    </source>
</reference>
<dbReference type="InterPro" id="IPR036390">
    <property type="entry name" value="WH_DNA-bd_sf"/>
</dbReference>
<gene>
    <name evidence="3" type="ORF">IPJ89_02670</name>
</gene>
<dbReference type="InterPro" id="IPR002831">
    <property type="entry name" value="Tscrpt_reg_TrmB_N"/>
</dbReference>
<dbReference type="Gene3D" id="3.30.870.10">
    <property type="entry name" value="Endonuclease Chain A"/>
    <property type="match status" value="1"/>
</dbReference>
<dbReference type="Pfam" id="PF01978">
    <property type="entry name" value="TrmB"/>
    <property type="match status" value="1"/>
</dbReference>
<evidence type="ECO:0000313" key="3">
    <source>
        <dbReference type="EMBL" id="QQR93118.1"/>
    </source>
</evidence>